<evidence type="ECO:0000256" key="2">
    <source>
        <dbReference type="ARBA" id="ARBA00022737"/>
    </source>
</evidence>
<dbReference type="InterPro" id="IPR036322">
    <property type="entry name" value="WD40_repeat_dom_sf"/>
</dbReference>
<evidence type="ECO:0000256" key="5">
    <source>
        <dbReference type="SAM" id="Phobius"/>
    </source>
</evidence>
<dbReference type="PANTHER" id="PTHR40763:SF5">
    <property type="entry name" value="MEMBRANE PROTEIN"/>
    <property type="match status" value="1"/>
</dbReference>
<dbReference type="Proteomes" id="UP000215199">
    <property type="component" value="Unassembled WGS sequence"/>
</dbReference>
<evidence type="ECO:0000256" key="4">
    <source>
        <dbReference type="SAM" id="MobiDB-lite"/>
    </source>
</evidence>
<dbReference type="InterPro" id="IPR012551">
    <property type="entry name" value="DUF1707_SHOCT-like"/>
</dbReference>
<dbReference type="Gene3D" id="2.130.10.10">
    <property type="entry name" value="YVTN repeat-like/Quinoprotein amine dehydrogenase"/>
    <property type="match status" value="2"/>
</dbReference>
<keyword evidence="1 3" id="KW-0853">WD repeat</keyword>
<dbReference type="AlphaFoldDB" id="A0A229SMA1"/>
<dbReference type="OrthoDB" id="218695at2"/>
<dbReference type="RefSeq" id="WP_093953485.1">
    <property type="nucleotide sequence ID" value="NZ_NMUL01000065.1"/>
</dbReference>
<dbReference type="InterPro" id="IPR019775">
    <property type="entry name" value="WD40_repeat_CS"/>
</dbReference>
<dbReference type="InterPro" id="IPR001680">
    <property type="entry name" value="WD40_rpt"/>
</dbReference>
<evidence type="ECO:0000259" key="6">
    <source>
        <dbReference type="Pfam" id="PF08044"/>
    </source>
</evidence>
<feature type="compositionally biased region" description="Pro residues" evidence="4">
    <location>
        <begin position="230"/>
        <end position="256"/>
    </location>
</feature>
<feature type="domain" description="DUF1707" evidence="6">
    <location>
        <begin position="64"/>
        <end position="114"/>
    </location>
</feature>
<dbReference type="PANTHER" id="PTHR40763">
    <property type="entry name" value="MEMBRANE PROTEIN-RELATED"/>
    <property type="match status" value="1"/>
</dbReference>
<dbReference type="InterPro" id="IPR020472">
    <property type="entry name" value="WD40_PAC1"/>
</dbReference>
<keyword evidence="5" id="KW-0472">Membrane</keyword>
<comment type="caution">
    <text evidence="7">The sequence shown here is derived from an EMBL/GenBank/DDBJ whole genome shotgun (WGS) entry which is preliminary data.</text>
</comment>
<keyword evidence="5" id="KW-1133">Transmembrane helix</keyword>
<keyword evidence="8" id="KW-1185">Reference proteome</keyword>
<protein>
    <recommendedName>
        <fullName evidence="6">DUF1707 domain-containing protein</fullName>
    </recommendedName>
</protein>
<proteinExistence type="predicted"/>
<name>A0A229SMA1_9PSEU</name>
<accession>A0A229SMA1</accession>
<feature type="transmembrane region" description="Helical" evidence="5">
    <location>
        <begin position="292"/>
        <end position="311"/>
    </location>
</feature>
<dbReference type="InterPro" id="IPR015943">
    <property type="entry name" value="WD40/YVTN_repeat-like_dom_sf"/>
</dbReference>
<organism evidence="7 8">
    <name type="scientific">Amycolatopsis vastitatis</name>
    <dbReference type="NCBI Taxonomy" id="1905142"/>
    <lineage>
        <taxon>Bacteria</taxon>
        <taxon>Bacillati</taxon>
        <taxon>Actinomycetota</taxon>
        <taxon>Actinomycetes</taxon>
        <taxon>Pseudonocardiales</taxon>
        <taxon>Pseudonocardiaceae</taxon>
        <taxon>Amycolatopsis</taxon>
    </lineage>
</organism>
<dbReference type="PRINTS" id="PR00320">
    <property type="entry name" value="GPROTEINBRPT"/>
</dbReference>
<gene>
    <name evidence="7" type="ORF">CF165_43740</name>
</gene>
<evidence type="ECO:0000256" key="3">
    <source>
        <dbReference type="PROSITE-ProRule" id="PRU00221"/>
    </source>
</evidence>
<feature type="transmembrane region" description="Helical" evidence="5">
    <location>
        <begin position="266"/>
        <end position="286"/>
    </location>
</feature>
<evidence type="ECO:0000313" key="7">
    <source>
        <dbReference type="EMBL" id="OXM60147.1"/>
    </source>
</evidence>
<dbReference type="Pfam" id="PF00400">
    <property type="entry name" value="WD40"/>
    <property type="match status" value="3"/>
</dbReference>
<dbReference type="EMBL" id="NMUL01000065">
    <property type="protein sequence ID" value="OXM60147.1"/>
    <property type="molecule type" value="Genomic_DNA"/>
</dbReference>
<dbReference type="PROSITE" id="PS00678">
    <property type="entry name" value="WD_REPEATS_1"/>
    <property type="match status" value="2"/>
</dbReference>
<keyword evidence="2" id="KW-0677">Repeat</keyword>
<dbReference type="SMART" id="SM00320">
    <property type="entry name" value="WD40"/>
    <property type="match status" value="3"/>
</dbReference>
<evidence type="ECO:0000313" key="8">
    <source>
        <dbReference type="Proteomes" id="UP000215199"/>
    </source>
</evidence>
<reference evidence="8" key="1">
    <citation type="submission" date="2017-07" db="EMBL/GenBank/DDBJ databases">
        <title>Comparative genome mining reveals phylogenetic distribution patterns of secondary metabolites in Amycolatopsis.</title>
        <authorList>
            <person name="Adamek M."/>
            <person name="Alanjary M."/>
            <person name="Sales-Ortells H."/>
            <person name="Goodfellow M."/>
            <person name="Bull A.T."/>
            <person name="Kalinowski J."/>
            <person name="Ziemert N."/>
        </authorList>
    </citation>
    <scope>NUCLEOTIDE SEQUENCE [LARGE SCALE GENOMIC DNA]</scope>
    <source>
        <strain evidence="8">H5</strain>
    </source>
</reference>
<feature type="domain" description="DUF1707" evidence="6">
    <location>
        <begin position="118"/>
        <end position="168"/>
    </location>
</feature>
<evidence type="ECO:0000256" key="1">
    <source>
        <dbReference type="ARBA" id="ARBA00022574"/>
    </source>
</evidence>
<feature type="domain" description="DUF1707" evidence="6">
    <location>
        <begin position="178"/>
        <end position="229"/>
    </location>
</feature>
<feature type="repeat" description="WD" evidence="3">
    <location>
        <begin position="380"/>
        <end position="401"/>
    </location>
</feature>
<feature type="region of interest" description="Disordered" evidence="4">
    <location>
        <begin position="228"/>
        <end position="256"/>
    </location>
</feature>
<dbReference type="PROSITE" id="PS50294">
    <property type="entry name" value="WD_REPEATS_REGION"/>
    <property type="match status" value="1"/>
</dbReference>
<keyword evidence="5" id="KW-0812">Transmembrane</keyword>
<dbReference type="PROSITE" id="PS50082">
    <property type="entry name" value="WD_REPEATS_2"/>
    <property type="match status" value="2"/>
</dbReference>
<feature type="domain" description="DUF1707" evidence="6">
    <location>
        <begin position="10"/>
        <end position="61"/>
    </location>
</feature>
<sequence>MAGRAPRADVRIGHDTRAEATGKLDRALREGRIDLAEYERRVVVVQAARVRKDLTPAVADLAARVSTADRERALVVLADALTDGRLPASAYADAEELLSRAVTYADVDAVVGNLDAKASHAERDQAVARIEAAVAGGLLDPAERHDRVAAVRRAATDAQLAALVADLPAGAGPARSPRASHADREAVVAQLNDAVEAGLLELPEFDERVRAVYAARLRDELARVVADLPSPSPSPVAPPAPLTSLPPAPPVDLPPRKPSFRAGMTAAVVAAVGLVPMVGIVIVLGMLGLTALAILVGSVSAVVFVALVVWARRTTTAAIAEIGAPPPVDLFRPVVEPAPAAPARVSRRRKAPPKRTLAGHEGGLASLTTLVLPDGTPLAITGGEDNTARVWDLTDDSLRHTLSGHTHDVRGVAAMVLPDGVPVAVTVSPDRSARVWDLRDGSARGTLPKAAKGLYGVRCLPLADGTPVAVAHGDISAIQTWDLRDHELLHNLSDDSTFEKAVPVVLPDGTPVVLVTDWEGAIRVLNLKNGKTRFRLTGHTERVNSIDTAVLPDGTPVAVSASRDKTIRVWDLRQHTLLHTIAGLVYAKEAVVCTSLPDGTPVAVASDYEENTMAWDLRNGAALPYRRDLWGEVISAVALPDQTLILGQTGGRFAVGVRRLA</sequence>
<dbReference type="Pfam" id="PF08044">
    <property type="entry name" value="DUF1707"/>
    <property type="match status" value="4"/>
</dbReference>
<dbReference type="SUPFAM" id="SSF50978">
    <property type="entry name" value="WD40 repeat-like"/>
    <property type="match status" value="1"/>
</dbReference>
<feature type="repeat" description="WD" evidence="3">
    <location>
        <begin position="536"/>
        <end position="580"/>
    </location>
</feature>